<evidence type="ECO:0000256" key="10">
    <source>
        <dbReference type="PIRSR" id="PIRSR600269-51"/>
    </source>
</evidence>
<keyword evidence="4 11" id="KW-0479">Metal-binding</keyword>
<evidence type="ECO:0000256" key="12">
    <source>
        <dbReference type="SAM" id="MobiDB-lite"/>
    </source>
</evidence>
<dbReference type="InterPro" id="IPR016182">
    <property type="entry name" value="Cu_amine_oxidase_N-reg"/>
</dbReference>
<feature type="modified residue" description="2',4',5'-topaquinone" evidence="10">
    <location>
        <position position="413"/>
    </location>
</feature>
<dbReference type="InterPro" id="IPR036460">
    <property type="entry name" value="Cu_amine_oxidase_C_sf"/>
</dbReference>
<proteinExistence type="inferred from homology"/>
<dbReference type="SUPFAM" id="SSF54416">
    <property type="entry name" value="Amine oxidase N-terminal region"/>
    <property type="match status" value="2"/>
</dbReference>
<dbReference type="GO" id="GO:0009308">
    <property type="term" value="P:amine metabolic process"/>
    <property type="evidence" value="ECO:0007669"/>
    <property type="project" value="UniProtKB-UniRule"/>
</dbReference>
<dbReference type="EMBL" id="MU006114">
    <property type="protein sequence ID" value="KAF2834800.1"/>
    <property type="molecule type" value="Genomic_DNA"/>
</dbReference>
<keyword evidence="6 11" id="KW-0560">Oxidoreductase</keyword>
<feature type="domain" description="Copper amine oxidase N2-terminal" evidence="14">
    <location>
        <begin position="21"/>
        <end position="109"/>
    </location>
</feature>
<feature type="active site" description="Proton acceptor" evidence="9">
    <location>
        <position position="329"/>
    </location>
</feature>
<evidence type="ECO:0000256" key="8">
    <source>
        <dbReference type="ARBA" id="ARBA00023157"/>
    </source>
</evidence>
<dbReference type="Proteomes" id="UP000799429">
    <property type="component" value="Unassembled WGS sequence"/>
</dbReference>
<evidence type="ECO:0000256" key="4">
    <source>
        <dbReference type="ARBA" id="ARBA00022723"/>
    </source>
</evidence>
<accession>A0A9P4S438</accession>
<dbReference type="InterPro" id="IPR015798">
    <property type="entry name" value="Cu_amine_oxidase_C"/>
</dbReference>
<feature type="compositionally biased region" description="Polar residues" evidence="12">
    <location>
        <begin position="1"/>
        <end position="18"/>
    </location>
</feature>
<gene>
    <name evidence="15" type="ORF">M501DRAFT_989376</name>
</gene>
<dbReference type="FunFam" id="2.70.98.20:FF:000001">
    <property type="entry name" value="Amine oxidase"/>
    <property type="match status" value="1"/>
</dbReference>
<dbReference type="PANTHER" id="PTHR10638">
    <property type="entry name" value="COPPER AMINE OXIDASE"/>
    <property type="match status" value="1"/>
</dbReference>
<feature type="active site" description="Proton acceptor" evidence="9">
    <location>
        <position position="413"/>
    </location>
</feature>
<dbReference type="GO" id="GO:0008131">
    <property type="term" value="F:primary methylamine oxidase activity"/>
    <property type="evidence" value="ECO:0007669"/>
    <property type="project" value="InterPro"/>
</dbReference>
<dbReference type="AlphaFoldDB" id="A0A9P4S438"/>
<evidence type="ECO:0000313" key="16">
    <source>
        <dbReference type="Proteomes" id="UP000799429"/>
    </source>
</evidence>
<evidence type="ECO:0000256" key="1">
    <source>
        <dbReference type="ARBA" id="ARBA00001935"/>
    </source>
</evidence>
<evidence type="ECO:0000256" key="3">
    <source>
        <dbReference type="ARBA" id="ARBA00011738"/>
    </source>
</evidence>
<evidence type="ECO:0000256" key="6">
    <source>
        <dbReference type="ARBA" id="ARBA00023002"/>
    </source>
</evidence>
<dbReference type="EC" id="1.4.3.-" evidence="11"/>
<dbReference type="InterPro" id="IPR000269">
    <property type="entry name" value="Cu_amine_oxidase"/>
</dbReference>
<comment type="cofactor">
    <cofactor evidence="1">
        <name>Cu cation</name>
        <dbReference type="ChEBI" id="CHEBI:23378"/>
    </cofactor>
</comment>
<dbReference type="PROSITE" id="PS01164">
    <property type="entry name" value="COPPER_AMINE_OXID_1"/>
    <property type="match status" value="1"/>
</dbReference>
<comment type="similarity">
    <text evidence="2 11">Belongs to the copper/topaquinone oxidase family.</text>
</comment>
<feature type="domain" description="Copper amine oxidase catalytic" evidence="13">
    <location>
        <begin position="252"/>
        <end position="654"/>
    </location>
</feature>
<dbReference type="OrthoDB" id="5379943at2759"/>
<organism evidence="15 16">
    <name type="scientific">Patellaria atrata CBS 101060</name>
    <dbReference type="NCBI Taxonomy" id="1346257"/>
    <lineage>
        <taxon>Eukaryota</taxon>
        <taxon>Fungi</taxon>
        <taxon>Dikarya</taxon>
        <taxon>Ascomycota</taxon>
        <taxon>Pezizomycotina</taxon>
        <taxon>Dothideomycetes</taxon>
        <taxon>Dothideomycetes incertae sedis</taxon>
        <taxon>Patellariales</taxon>
        <taxon>Patellariaceae</taxon>
        <taxon>Patellaria</taxon>
    </lineage>
</organism>
<name>A0A9P4S438_9PEZI</name>
<comment type="PTM">
    <text evidence="10 11">Topaquinone (TPQ) is generated by copper-dependent autoxidation of a specific tyrosyl residue.</text>
</comment>
<keyword evidence="5 9" id="KW-0801">TPQ</keyword>
<dbReference type="PANTHER" id="PTHR10638:SF33">
    <property type="entry name" value="AMINE OXIDASE"/>
    <property type="match status" value="1"/>
</dbReference>
<evidence type="ECO:0000256" key="11">
    <source>
        <dbReference type="RuleBase" id="RU000672"/>
    </source>
</evidence>
<evidence type="ECO:0000313" key="15">
    <source>
        <dbReference type="EMBL" id="KAF2834800.1"/>
    </source>
</evidence>
<keyword evidence="8" id="KW-1015">Disulfide bond</keyword>
<comment type="caution">
    <text evidence="15">The sequence shown here is derived from an EMBL/GenBank/DDBJ whole genome shotgun (WGS) entry which is preliminary data.</text>
</comment>
<evidence type="ECO:0000256" key="2">
    <source>
        <dbReference type="ARBA" id="ARBA00007983"/>
    </source>
</evidence>
<dbReference type="SUPFAM" id="SSF49998">
    <property type="entry name" value="Amine oxidase catalytic domain"/>
    <property type="match status" value="1"/>
</dbReference>
<evidence type="ECO:0000256" key="7">
    <source>
        <dbReference type="ARBA" id="ARBA00023008"/>
    </source>
</evidence>
<reference evidence="15" key="1">
    <citation type="journal article" date="2020" name="Stud. Mycol.">
        <title>101 Dothideomycetes genomes: a test case for predicting lifestyles and emergence of pathogens.</title>
        <authorList>
            <person name="Haridas S."/>
            <person name="Albert R."/>
            <person name="Binder M."/>
            <person name="Bloem J."/>
            <person name="Labutti K."/>
            <person name="Salamov A."/>
            <person name="Andreopoulos B."/>
            <person name="Baker S."/>
            <person name="Barry K."/>
            <person name="Bills G."/>
            <person name="Bluhm B."/>
            <person name="Cannon C."/>
            <person name="Castanera R."/>
            <person name="Culley D."/>
            <person name="Daum C."/>
            <person name="Ezra D."/>
            <person name="Gonzalez J."/>
            <person name="Henrissat B."/>
            <person name="Kuo A."/>
            <person name="Liang C."/>
            <person name="Lipzen A."/>
            <person name="Lutzoni F."/>
            <person name="Magnuson J."/>
            <person name="Mondo S."/>
            <person name="Nolan M."/>
            <person name="Ohm R."/>
            <person name="Pangilinan J."/>
            <person name="Park H.-J."/>
            <person name="Ramirez L."/>
            <person name="Alfaro M."/>
            <person name="Sun H."/>
            <person name="Tritt A."/>
            <person name="Yoshinaga Y."/>
            <person name="Zwiers L.-H."/>
            <person name="Turgeon B."/>
            <person name="Goodwin S."/>
            <person name="Spatafora J."/>
            <person name="Crous P."/>
            <person name="Grigoriev I."/>
        </authorList>
    </citation>
    <scope>NUCLEOTIDE SEQUENCE</scope>
    <source>
        <strain evidence="15">CBS 101060</strain>
    </source>
</reference>
<evidence type="ECO:0000256" key="5">
    <source>
        <dbReference type="ARBA" id="ARBA00022772"/>
    </source>
</evidence>
<evidence type="ECO:0000259" key="14">
    <source>
        <dbReference type="Pfam" id="PF02727"/>
    </source>
</evidence>
<dbReference type="GO" id="GO:0048038">
    <property type="term" value="F:quinone binding"/>
    <property type="evidence" value="ECO:0007669"/>
    <property type="project" value="InterPro"/>
</dbReference>
<protein>
    <recommendedName>
        <fullName evidence="11">Amine oxidase</fullName>
        <ecNumber evidence="11">1.4.3.-</ecNumber>
    </recommendedName>
</protein>
<sequence length="699" mass="78538">MSTESMATSPVTYPQKQLPSHPLEPLTASEITGAAAIIRSAWPQNTNLQFKVITLEEPPKNEVLPYLEAEHSGRPRPSLSRKVFLNYYIRNTNKFHEAIVNLSSGQIERNVRLGANVHANGDGEEILIIEKTALEDEAVKAEIAKLQLPEGTVIICDPWIYGSDGINDDDRMYQCFLYLRDPANPTEEDSNHYALPLAISPVVCTETMSVIRVDLLPTGADNTIKPTQPYQIRPPNEYIPEAQDLRTDLKPLNVAQPQGASFTVTHEGQSTLLDWQKWHFRVGFNQREGMVLYDVQYEGRSLFYRISLSDMNIPYADPRHPYHKKAAFDLGDAGAGIMANNLKLGCDCLGSIYYLDAVLGSDTGDILPMDNVVCIHEQDAGIGWKHTNYRTGRAAVVRSRELVLQSIITVSNYEYIMAFIFNQAGELTYEVRATGILSTQPIDDGVEVPFGTIVHPGVLAVHHQHIFSLRVDPLIEGQHNRVVYDEAYPMPRSDFNPHGTGYYVEETVVEQSGGYDLDFDRNRLFKIQNADVRNPINGKPVAYKIMAPPFQKILADRESYHYKRAEFADHNIYVTKYRDDELYAGGKYTNQSRGGTGVRSWADRKDNVKDEDIVVFVQFGINHVPRVEDFPVMPCEILKVMMKPVNFFDKNPALDVPPSEQHFNKSNLLSQSAQHQQPLMAATVTGNGDISCCSTKSKL</sequence>
<dbReference type="GO" id="GO:0005507">
    <property type="term" value="F:copper ion binding"/>
    <property type="evidence" value="ECO:0007669"/>
    <property type="project" value="InterPro"/>
</dbReference>
<feature type="region of interest" description="Disordered" evidence="12">
    <location>
        <begin position="1"/>
        <end position="23"/>
    </location>
</feature>
<dbReference type="InterPro" id="IPR049948">
    <property type="entry name" value="Cu_Am_ox_TPQ-bd"/>
</dbReference>
<evidence type="ECO:0000256" key="9">
    <source>
        <dbReference type="PIRSR" id="PIRSR600269-50"/>
    </source>
</evidence>
<dbReference type="Pfam" id="PF01179">
    <property type="entry name" value="Cu_amine_oxid"/>
    <property type="match status" value="1"/>
</dbReference>
<comment type="cofactor">
    <cofactor evidence="11">
        <name>Cu cation</name>
        <dbReference type="ChEBI" id="CHEBI:23378"/>
    </cofactor>
    <text evidence="11">Contains 1 topaquinone per subunit.</text>
</comment>
<comment type="subunit">
    <text evidence="3">Homodimer.</text>
</comment>
<dbReference type="Gene3D" id="2.70.98.20">
    <property type="entry name" value="Copper amine oxidase, catalytic domain"/>
    <property type="match status" value="1"/>
</dbReference>
<keyword evidence="7 11" id="KW-0186">Copper</keyword>
<keyword evidence="16" id="KW-1185">Reference proteome</keyword>
<dbReference type="Gene3D" id="3.10.450.40">
    <property type="match status" value="2"/>
</dbReference>
<evidence type="ECO:0000259" key="13">
    <source>
        <dbReference type="Pfam" id="PF01179"/>
    </source>
</evidence>
<dbReference type="Pfam" id="PF02727">
    <property type="entry name" value="Cu_amine_oxidN2"/>
    <property type="match status" value="1"/>
</dbReference>
<dbReference type="InterPro" id="IPR015800">
    <property type="entry name" value="Cu_amine_oxidase_N2"/>
</dbReference>